<feature type="domain" description="ABC-2 type transporter transmembrane" evidence="7">
    <location>
        <begin position="26"/>
        <end position="371"/>
    </location>
</feature>
<keyword evidence="5 6" id="KW-0472">Membrane</keyword>
<feature type="transmembrane region" description="Helical" evidence="6">
    <location>
        <begin position="689"/>
        <end position="709"/>
    </location>
</feature>
<keyword evidence="2" id="KW-1003">Cell membrane</keyword>
<dbReference type="Gene3D" id="2.40.50.100">
    <property type="match status" value="1"/>
</dbReference>
<evidence type="ECO:0000256" key="6">
    <source>
        <dbReference type="SAM" id="Phobius"/>
    </source>
</evidence>
<proteinExistence type="predicted"/>
<evidence type="ECO:0000256" key="5">
    <source>
        <dbReference type="ARBA" id="ARBA00023136"/>
    </source>
</evidence>
<evidence type="ECO:0000313" key="8">
    <source>
        <dbReference type="EMBL" id="EIM30083.1"/>
    </source>
</evidence>
<dbReference type="InterPro" id="IPR013525">
    <property type="entry name" value="ABC2_TM"/>
</dbReference>
<organism evidence="8 9">
    <name type="scientific">Microvirga lotononidis</name>
    <dbReference type="NCBI Taxonomy" id="864069"/>
    <lineage>
        <taxon>Bacteria</taxon>
        <taxon>Pseudomonadati</taxon>
        <taxon>Pseudomonadota</taxon>
        <taxon>Alphaproteobacteria</taxon>
        <taxon>Hyphomicrobiales</taxon>
        <taxon>Methylobacteriaceae</taxon>
        <taxon>Microvirga</taxon>
    </lineage>
</organism>
<reference evidence="8 9" key="1">
    <citation type="submission" date="2012-02" db="EMBL/GenBank/DDBJ databases">
        <title>Improved High-Quality Draft sequence of Microvirga sp. WSM3557.</title>
        <authorList>
            <consortium name="US DOE Joint Genome Institute"/>
            <person name="Lucas S."/>
            <person name="Han J."/>
            <person name="Lapidus A."/>
            <person name="Cheng J.-F."/>
            <person name="Goodwin L."/>
            <person name="Pitluck S."/>
            <person name="Peters L."/>
            <person name="Zhang X."/>
            <person name="Detter J.C."/>
            <person name="Han C."/>
            <person name="Tapia R."/>
            <person name="Land M."/>
            <person name="Hauser L."/>
            <person name="Kyrpides N."/>
            <person name="Ivanova N."/>
            <person name="Pagani I."/>
            <person name="Brau L."/>
            <person name="Yates R."/>
            <person name="O'Hara G."/>
            <person name="Rui T."/>
            <person name="Howieson J."/>
            <person name="Reeve W."/>
            <person name="Woyke T."/>
        </authorList>
    </citation>
    <scope>NUCLEOTIDE SEQUENCE [LARGE SCALE GENOMIC DNA]</scope>
    <source>
        <strain evidence="8 9">WSM3557</strain>
    </source>
</reference>
<sequence length="1102" mass="117029">MATVRPGILRVAIREVVWIAHDRVALLLVVGIPLLAFTLLAATFSNAVIRNLRVDVVDQDRSQTSMIFVQAINAAPTVDVTSRSSDLTGAMRAIRSGEAIAAVYIPQDFERDILAGRRPQIVIFHNKQYYTPGNIASGGLQAAIAAAVATLPKGGNGSGTFTPGPLVVEQYVLTNPALNYVQFLLRAVLPTVLHVITAIAGGYAVGSEFRLRNLREWIDAAGGSPLTALVGKLAPYFGIFIVMMAVELGIIHGLFQIPFRGDPILVGAAACLLIVAYLALGSLLQLLVRNLALGLALTGIICSPAFGFAGVGFPILGMGTFGRAWGALLPLRWYIQILFDQAARGVPPRDTVEPFMVLCTLVVIYFGVAWLRLRTVARAPIPNAPDKVVREAPDQAGVVGAFSTEYGRVLRDPGVFGLMVLAPIIYGLLYPQPYLGQLLRKVPIAVVDNDTSDLSRLLIQMLDADEAIRVAVRADTLADAQAALGRREVFGIVGIPAGAEREVFKGNSARLPAYVDSAYFLLYNRAVQGISEATGAVSSDLIARGARSDGSLYRAALVKSAPVEVLNQPLFNPTSGYGSYIVPAAFILILQQTLLMGAATLGGVAFEQGGLGARRRRGMAAAVLGQGLAHLLLALPGFALYVIVLPRAYGFTAVGRVPEVLALGIPFILAVSFMGQFVGAWFRRRETAVLLLIAISLPLFFLVGVSWPLEAIPNSLRIASRAFPSTSGIDGLVRLNQMGATLADVSSDWSRLWILATLYAVLAILTSWLVSMRGGPMFPGSRLPLKLALVAAVALGSLESLAAHAQGSKPSATNPGLVRKTEIHVAPEINGRLVSIAVRPGQHVHKGDVLAGIDNPEVAASVEEAKAAAAAAKAERDHVYAGVRAEEVAIAAEAIRTAEANLLLAQQESARATTLSLRGYSTGQQLDESRATLAKAQADLDLKRAQFAAANAGPTAEERSLADARVALALATVDDLQAKLDKTTLRSPVDAMVRVLVAEPGEILSPGKPIMTIEADGPPWFTFTLREDTLGDLTIGGRVSLQTSLGHPIEAQVTELRPLGEFATWRAARAVGDHDLNSFLVRLEPSTGGEDLEPGMTIWLSQ</sequence>
<dbReference type="AlphaFoldDB" id="I4Z1J1"/>
<evidence type="ECO:0000256" key="2">
    <source>
        <dbReference type="ARBA" id="ARBA00022475"/>
    </source>
</evidence>
<evidence type="ECO:0000256" key="3">
    <source>
        <dbReference type="ARBA" id="ARBA00022692"/>
    </source>
</evidence>
<dbReference type="RefSeq" id="WP_009490321.1">
    <property type="nucleotide sequence ID" value="NZ_CP141050.1"/>
</dbReference>
<gene>
    <name evidence="8" type="ORF">MicloDRAFT_00014040</name>
</gene>
<evidence type="ECO:0000259" key="7">
    <source>
        <dbReference type="Pfam" id="PF12698"/>
    </source>
</evidence>
<dbReference type="Pfam" id="PF12698">
    <property type="entry name" value="ABC2_membrane_3"/>
    <property type="match status" value="2"/>
</dbReference>
<dbReference type="HOGENOM" id="CLU_009620_0_0_5"/>
<feature type="transmembrane region" description="Helical" evidence="6">
    <location>
        <begin position="183"/>
        <end position="205"/>
    </location>
</feature>
<comment type="subcellular location">
    <subcellularLocation>
        <location evidence="1">Cell membrane</location>
        <topology evidence="1">Multi-pass membrane protein</topology>
    </subcellularLocation>
</comment>
<dbReference type="Gene3D" id="3.40.1710.10">
    <property type="entry name" value="abc type-2 transporter like domain"/>
    <property type="match status" value="2"/>
</dbReference>
<feature type="transmembrane region" description="Helical" evidence="6">
    <location>
        <begin position="783"/>
        <end position="803"/>
    </location>
</feature>
<feature type="transmembrane region" description="Helical" evidence="6">
    <location>
        <begin position="663"/>
        <end position="682"/>
    </location>
</feature>
<feature type="domain" description="ABC-2 type transporter transmembrane" evidence="7">
    <location>
        <begin position="418"/>
        <end position="765"/>
    </location>
</feature>
<keyword evidence="3 6" id="KW-0812">Transmembrane</keyword>
<dbReference type="PANTHER" id="PTHR30294:SF47">
    <property type="entry name" value="INNER MEMBRANE TRANSPORT PERMEASE YHHJ"/>
    <property type="match status" value="1"/>
</dbReference>
<dbReference type="InterPro" id="IPR051449">
    <property type="entry name" value="ABC-2_transporter_component"/>
</dbReference>
<dbReference type="PATRIC" id="fig|864069.3.peg.1556"/>
<feature type="transmembrane region" description="Helical" evidence="6">
    <location>
        <begin position="233"/>
        <end position="255"/>
    </location>
</feature>
<feature type="transmembrane region" description="Helical" evidence="6">
    <location>
        <begin position="264"/>
        <end position="287"/>
    </location>
</feature>
<feature type="transmembrane region" description="Helical" evidence="6">
    <location>
        <begin position="293"/>
        <end position="317"/>
    </location>
</feature>
<dbReference type="Gene3D" id="2.40.30.170">
    <property type="match status" value="1"/>
</dbReference>
<feature type="transmembrane region" description="Helical" evidence="6">
    <location>
        <begin position="618"/>
        <end position="643"/>
    </location>
</feature>
<keyword evidence="9" id="KW-1185">Reference proteome</keyword>
<dbReference type="Gene3D" id="1.10.287.470">
    <property type="entry name" value="Helix hairpin bin"/>
    <property type="match status" value="1"/>
</dbReference>
<dbReference type="SUPFAM" id="SSF111369">
    <property type="entry name" value="HlyD-like secretion proteins"/>
    <property type="match status" value="1"/>
</dbReference>
<dbReference type="Proteomes" id="UP000003947">
    <property type="component" value="Unassembled WGS sequence"/>
</dbReference>
<keyword evidence="4 6" id="KW-1133">Transmembrane helix</keyword>
<dbReference type="PANTHER" id="PTHR30294">
    <property type="entry name" value="MEMBRANE COMPONENT OF ABC TRANSPORTER YHHJ-RELATED"/>
    <property type="match status" value="1"/>
</dbReference>
<protein>
    <submittedName>
        <fullName evidence="8">Multidrug resistance efflux pump</fullName>
    </submittedName>
</protein>
<accession>I4Z1J1</accession>
<feature type="transmembrane region" description="Helical" evidence="6">
    <location>
        <begin position="752"/>
        <end position="771"/>
    </location>
</feature>
<feature type="transmembrane region" description="Helical" evidence="6">
    <location>
        <begin position="580"/>
        <end position="606"/>
    </location>
</feature>
<name>I4Z1J1_9HYPH</name>
<dbReference type="STRING" id="864069.MicloDRAFT_00014040"/>
<dbReference type="eggNOG" id="COG1566">
    <property type="taxonomic scope" value="Bacteria"/>
</dbReference>
<dbReference type="eggNOG" id="COG0842">
    <property type="taxonomic scope" value="Bacteria"/>
</dbReference>
<dbReference type="GO" id="GO:0005886">
    <property type="term" value="C:plasma membrane"/>
    <property type="evidence" value="ECO:0007669"/>
    <property type="project" value="UniProtKB-SubCell"/>
</dbReference>
<dbReference type="GO" id="GO:0140359">
    <property type="term" value="F:ABC-type transporter activity"/>
    <property type="evidence" value="ECO:0007669"/>
    <property type="project" value="InterPro"/>
</dbReference>
<feature type="transmembrane region" description="Helical" evidence="6">
    <location>
        <begin position="355"/>
        <end position="373"/>
    </location>
</feature>
<evidence type="ECO:0000256" key="4">
    <source>
        <dbReference type="ARBA" id="ARBA00022989"/>
    </source>
</evidence>
<dbReference type="EMBL" id="JH660640">
    <property type="protein sequence ID" value="EIM30083.1"/>
    <property type="molecule type" value="Genomic_DNA"/>
</dbReference>
<feature type="transmembrane region" description="Helical" evidence="6">
    <location>
        <begin position="413"/>
        <end position="430"/>
    </location>
</feature>
<feature type="transmembrane region" description="Helical" evidence="6">
    <location>
        <begin position="24"/>
        <end position="44"/>
    </location>
</feature>
<evidence type="ECO:0000256" key="1">
    <source>
        <dbReference type="ARBA" id="ARBA00004651"/>
    </source>
</evidence>
<evidence type="ECO:0000313" key="9">
    <source>
        <dbReference type="Proteomes" id="UP000003947"/>
    </source>
</evidence>